<accession>A0A8H5B432</accession>
<dbReference type="EMBL" id="JAACJJ010000042">
    <property type="protein sequence ID" value="KAF5316239.1"/>
    <property type="molecule type" value="Genomic_DNA"/>
</dbReference>
<dbReference type="InterPro" id="IPR002110">
    <property type="entry name" value="Ankyrin_rpt"/>
</dbReference>
<proteinExistence type="predicted"/>
<dbReference type="InterPro" id="IPR036465">
    <property type="entry name" value="vWFA_dom_sf"/>
</dbReference>
<dbReference type="SUPFAM" id="SSF48403">
    <property type="entry name" value="Ankyrin repeat"/>
    <property type="match status" value="1"/>
</dbReference>
<dbReference type="Proteomes" id="UP000567179">
    <property type="component" value="Unassembled WGS sequence"/>
</dbReference>
<dbReference type="OrthoDB" id="2142040at2759"/>
<name>A0A8H5B432_9AGAR</name>
<reference evidence="2 3" key="1">
    <citation type="journal article" date="2020" name="ISME J.">
        <title>Uncovering the hidden diversity of litter-decomposition mechanisms in mushroom-forming fungi.</title>
        <authorList>
            <person name="Floudas D."/>
            <person name="Bentzer J."/>
            <person name="Ahren D."/>
            <person name="Johansson T."/>
            <person name="Persson P."/>
            <person name="Tunlid A."/>
        </authorList>
    </citation>
    <scope>NUCLEOTIDE SEQUENCE [LARGE SCALE GENOMIC DNA]</scope>
    <source>
        <strain evidence="2 3">CBS 101986</strain>
    </source>
</reference>
<dbReference type="PANTHER" id="PTHR34706">
    <property type="entry name" value="SLR1338 PROTEIN"/>
    <property type="match status" value="1"/>
</dbReference>
<keyword evidence="3" id="KW-1185">Reference proteome</keyword>
<sequence>MSLADAAYAGILTLSQLRVALNGSTELMSEIGGTINLTPLCAACLGGHLPVVKHLLSCGANPNIPSGQNRTPLFYAVSPQCSASSSTRCAIIRELASGKHGTKADLDQPCDDDMKTALDLAISVLKDNEVVEQLMKCGASASITFRPCRTGAKGVLDSHGDREIIRESVVDRAISFLLLILAFFNYKAQEMIVGRLRNKQICLPGSQNSDSLTNPHIQLTMGVFPETEEKAGNEKKLKFVIPDPPHRMKARFGDEIRARAKLLQENPTTDLGRPGNVERLMKLSRRRVVMLCDDSKSMTLEHRHAYQIELVRRMASVATRLLPSPYARVDLRFINHDLRHSVSVARVQKVMRSVQPTSGSSIGTSLREKVLQRFVYDVIAADPDPGTRPSMAYLRRPLLICIVTDGAPTTESTGTLLEQIVECKDYLQSRGYDPRSVLYNVIQIGEDPAATTFINTLRSAEEISDLVNCTEGRIDTQYEALWEDERKLDSWMLDILAAPLDVPQIE</sequence>
<keyword evidence="1" id="KW-0040">ANK repeat</keyword>
<dbReference type="PROSITE" id="PS50088">
    <property type="entry name" value="ANK_REPEAT"/>
    <property type="match status" value="1"/>
</dbReference>
<evidence type="ECO:0000256" key="1">
    <source>
        <dbReference type="PROSITE-ProRule" id="PRU00023"/>
    </source>
</evidence>
<comment type="caution">
    <text evidence="2">The sequence shown here is derived from an EMBL/GenBank/DDBJ whole genome shotgun (WGS) entry which is preliminary data.</text>
</comment>
<dbReference type="SUPFAM" id="SSF53300">
    <property type="entry name" value="vWA-like"/>
    <property type="match status" value="1"/>
</dbReference>
<dbReference type="SMART" id="SM00248">
    <property type="entry name" value="ANK"/>
    <property type="match status" value="2"/>
</dbReference>
<dbReference type="InterPro" id="IPR036770">
    <property type="entry name" value="Ankyrin_rpt-contain_sf"/>
</dbReference>
<feature type="repeat" description="ANK" evidence="1">
    <location>
        <begin position="35"/>
        <end position="67"/>
    </location>
</feature>
<organism evidence="2 3">
    <name type="scientific">Psilocybe cf. subviscida</name>
    <dbReference type="NCBI Taxonomy" id="2480587"/>
    <lineage>
        <taxon>Eukaryota</taxon>
        <taxon>Fungi</taxon>
        <taxon>Dikarya</taxon>
        <taxon>Basidiomycota</taxon>
        <taxon>Agaricomycotina</taxon>
        <taxon>Agaricomycetes</taxon>
        <taxon>Agaricomycetidae</taxon>
        <taxon>Agaricales</taxon>
        <taxon>Agaricineae</taxon>
        <taxon>Strophariaceae</taxon>
        <taxon>Psilocybe</taxon>
    </lineage>
</organism>
<evidence type="ECO:0000313" key="2">
    <source>
        <dbReference type="EMBL" id="KAF5316239.1"/>
    </source>
</evidence>
<evidence type="ECO:0000313" key="3">
    <source>
        <dbReference type="Proteomes" id="UP000567179"/>
    </source>
</evidence>
<protein>
    <recommendedName>
        <fullName evidence="4">VWFA domain-containing protein</fullName>
    </recommendedName>
</protein>
<dbReference type="Pfam" id="PF12796">
    <property type="entry name" value="Ank_2"/>
    <property type="match status" value="1"/>
</dbReference>
<gene>
    <name evidence="2" type="ORF">D9619_006780</name>
</gene>
<dbReference type="AlphaFoldDB" id="A0A8H5B432"/>
<dbReference type="Gene3D" id="1.25.40.20">
    <property type="entry name" value="Ankyrin repeat-containing domain"/>
    <property type="match status" value="1"/>
</dbReference>
<evidence type="ECO:0008006" key="4">
    <source>
        <dbReference type="Google" id="ProtNLM"/>
    </source>
</evidence>
<dbReference type="PANTHER" id="PTHR34706:SF3">
    <property type="entry name" value="ANKYRIN REPEAT PROTEIN (AFU_ORTHOLOGUE AFUA_7G06200)"/>
    <property type="match status" value="1"/>
</dbReference>